<evidence type="ECO:0000256" key="2">
    <source>
        <dbReference type="ARBA" id="ARBA00016007"/>
    </source>
</evidence>
<evidence type="ECO:0000256" key="3">
    <source>
        <dbReference type="ARBA" id="ARBA00023054"/>
    </source>
</evidence>
<dbReference type="Proteomes" id="UP000565698">
    <property type="component" value="Unassembled WGS sequence"/>
</dbReference>
<dbReference type="EMBL" id="VXBW01000155">
    <property type="protein sequence ID" value="NXP02419.1"/>
    <property type="molecule type" value="Genomic_DNA"/>
</dbReference>
<organism evidence="5 6">
    <name type="scientific">Thinocorus orbignyianus</name>
    <dbReference type="NCBI Taxonomy" id="161742"/>
    <lineage>
        <taxon>Eukaryota</taxon>
        <taxon>Metazoa</taxon>
        <taxon>Chordata</taxon>
        <taxon>Craniata</taxon>
        <taxon>Vertebrata</taxon>
        <taxon>Euteleostomi</taxon>
        <taxon>Archelosauria</taxon>
        <taxon>Archosauria</taxon>
        <taxon>Dinosauria</taxon>
        <taxon>Saurischia</taxon>
        <taxon>Theropoda</taxon>
        <taxon>Coelurosauria</taxon>
        <taxon>Aves</taxon>
        <taxon>Neognathae</taxon>
        <taxon>Neoaves</taxon>
        <taxon>Aequornithes</taxon>
        <taxon>Ciconiiformes</taxon>
        <taxon>Thinocoridae</taxon>
        <taxon>Thinocorus</taxon>
    </lineage>
</organism>
<dbReference type="GO" id="GO:0032465">
    <property type="term" value="P:regulation of cytokinesis"/>
    <property type="evidence" value="ECO:0007669"/>
    <property type="project" value="TreeGrafter"/>
</dbReference>
<keyword evidence="6" id="KW-1185">Reference proteome</keyword>
<dbReference type="GO" id="GO:0045724">
    <property type="term" value="P:positive regulation of cilium assembly"/>
    <property type="evidence" value="ECO:0007669"/>
    <property type="project" value="TreeGrafter"/>
</dbReference>
<dbReference type="AlphaFoldDB" id="A0A7L1WZW2"/>
<reference evidence="5 6" key="1">
    <citation type="submission" date="2019-09" db="EMBL/GenBank/DDBJ databases">
        <title>Bird 10,000 Genomes (B10K) Project - Family phase.</title>
        <authorList>
            <person name="Zhang G."/>
        </authorList>
    </citation>
    <scope>NUCLEOTIDE SEQUENCE [LARGE SCALE GENOMIC DNA]</scope>
    <source>
        <strain evidence="5">B10K-DU-002-47</strain>
        <tissue evidence="5">Muscle</tissue>
    </source>
</reference>
<gene>
    <name evidence="5" type="primary">Sdccag3_0</name>
    <name evidence="5" type="ORF">THIORB_R15671</name>
</gene>
<accession>A0A7L1WZW2</accession>
<feature type="coiled-coil region" evidence="4">
    <location>
        <begin position="2"/>
        <end position="50"/>
    </location>
</feature>
<dbReference type="OrthoDB" id="6499155at2759"/>
<sequence>MVQHVEQNLQLMTKRAVKAENSAAKLKQENALLQLQLNDYRRENESLRRGQAASRAAVRQSADLALQNLLGVLTRSRASIKQLASGAESLQLVADVLKSIDRVAEVPEDGQ</sequence>
<proteinExistence type="inferred from homology"/>
<evidence type="ECO:0000256" key="1">
    <source>
        <dbReference type="ARBA" id="ARBA00007791"/>
    </source>
</evidence>
<dbReference type="InterPro" id="IPR026757">
    <property type="entry name" value="ENTR1"/>
</dbReference>
<name>A0A7L1WZW2_9AVES</name>
<dbReference type="GO" id="GO:1903566">
    <property type="term" value="P:positive regulation of protein localization to cilium"/>
    <property type="evidence" value="ECO:0007669"/>
    <property type="project" value="TreeGrafter"/>
</dbReference>
<comment type="similarity">
    <text evidence="1">Belongs to the ENTR1 family.</text>
</comment>
<dbReference type="PANTHER" id="PTHR31259:SF3">
    <property type="entry name" value="ENDOSOME-ASSOCIATED-TRAFFICKING REGULATOR 1"/>
    <property type="match status" value="1"/>
</dbReference>
<dbReference type="GO" id="GO:0005813">
    <property type="term" value="C:centrosome"/>
    <property type="evidence" value="ECO:0007669"/>
    <property type="project" value="TreeGrafter"/>
</dbReference>
<comment type="caution">
    <text evidence="5">The sequence shown here is derived from an EMBL/GenBank/DDBJ whole genome shotgun (WGS) entry which is preliminary data.</text>
</comment>
<dbReference type="GO" id="GO:0030496">
    <property type="term" value="C:midbody"/>
    <property type="evidence" value="ECO:0007669"/>
    <property type="project" value="TreeGrafter"/>
</dbReference>
<feature type="non-terminal residue" evidence="5">
    <location>
        <position position="1"/>
    </location>
</feature>
<evidence type="ECO:0000313" key="5">
    <source>
        <dbReference type="EMBL" id="NXP02419.1"/>
    </source>
</evidence>
<keyword evidence="3 4" id="KW-0175">Coiled coil</keyword>
<protein>
    <recommendedName>
        <fullName evidence="2">Endosome-associated-trafficking regulator 1</fullName>
    </recommendedName>
</protein>
<dbReference type="PANTHER" id="PTHR31259">
    <property type="entry name" value="ENDOSOME-ASSOCIATED TRAFFICKING REGULATOR 1"/>
    <property type="match status" value="1"/>
</dbReference>
<evidence type="ECO:0000313" key="6">
    <source>
        <dbReference type="Proteomes" id="UP000565698"/>
    </source>
</evidence>
<evidence type="ECO:0000256" key="4">
    <source>
        <dbReference type="SAM" id="Coils"/>
    </source>
</evidence>
<dbReference type="GO" id="GO:0036064">
    <property type="term" value="C:ciliary basal body"/>
    <property type="evidence" value="ECO:0007669"/>
    <property type="project" value="TreeGrafter"/>
</dbReference>
<feature type="non-terminal residue" evidence="5">
    <location>
        <position position="111"/>
    </location>
</feature>
<dbReference type="GO" id="GO:0005769">
    <property type="term" value="C:early endosome"/>
    <property type="evidence" value="ECO:0007669"/>
    <property type="project" value="TreeGrafter"/>
</dbReference>
<dbReference type="GO" id="GO:0055037">
    <property type="term" value="C:recycling endosome"/>
    <property type="evidence" value="ECO:0007669"/>
    <property type="project" value="TreeGrafter"/>
</dbReference>